<name>W2C925_9BACT</name>
<sequence>MIAKNERGKTKNDDYRPSFPGLGRGLDFLFVSFSCVKTRKGEMKGSSFLPLMEEKKQKKIKAAGLPANYAGAPKDYLPRKFKMT</sequence>
<evidence type="ECO:0000313" key="2">
    <source>
        <dbReference type="Proteomes" id="UP000018872"/>
    </source>
</evidence>
<comment type="caution">
    <text evidence="1">The sequence shown here is derived from an EMBL/GenBank/DDBJ whole genome shotgun (WGS) entry which is preliminary data.</text>
</comment>
<dbReference type="AlphaFoldDB" id="W2C925"/>
<dbReference type="EMBL" id="AYYC01000734">
    <property type="protein sequence ID" value="ETK03615.1"/>
    <property type="molecule type" value="Genomic_DNA"/>
</dbReference>
<protein>
    <submittedName>
        <fullName evidence="1">Uncharacterized protein</fullName>
    </submittedName>
</protein>
<dbReference type="PATRIC" id="fig|1410950.3.peg.2164"/>
<proteinExistence type="predicted"/>
<organism evidence="1 2">
    <name type="scientific">Tannerella sp. oral taxon BU063 isolate Cell 5</name>
    <dbReference type="NCBI Taxonomy" id="1410950"/>
    <lineage>
        <taxon>Bacteria</taxon>
        <taxon>Pseudomonadati</taxon>
        <taxon>Bacteroidota</taxon>
        <taxon>Bacteroidia</taxon>
        <taxon>Bacteroidales</taxon>
        <taxon>Tannerellaceae</taxon>
        <taxon>Tannerella</taxon>
    </lineage>
</organism>
<evidence type="ECO:0000313" key="1">
    <source>
        <dbReference type="EMBL" id="ETK03615.1"/>
    </source>
</evidence>
<reference evidence="1 2" key="1">
    <citation type="submission" date="2013-11" db="EMBL/GenBank/DDBJ databases">
        <title>Single cell genomics of uncultured Tannerella BU063 (oral taxon 286).</title>
        <authorList>
            <person name="Beall C.J."/>
            <person name="Campbell A.G."/>
            <person name="Griffen A.L."/>
            <person name="Podar M."/>
            <person name="Leys E.J."/>
        </authorList>
    </citation>
    <scope>NUCLEOTIDE SEQUENCE [LARGE SCALE GENOMIC DNA]</scope>
    <source>
        <strain evidence="1">Cell 5</strain>
    </source>
</reference>
<accession>W2C925</accession>
<dbReference type="Proteomes" id="UP000018872">
    <property type="component" value="Unassembled WGS sequence"/>
</dbReference>
<gene>
    <name evidence="1" type="ORF">T229_13870</name>
</gene>